<dbReference type="AlphaFoldDB" id="A0A1F8ETW7"/>
<organism evidence="4 5">
    <name type="scientific">Candidatus Yanofskybacteria bacterium RIFCSPHIGHO2_01_FULL_44_17</name>
    <dbReference type="NCBI Taxonomy" id="1802668"/>
    <lineage>
        <taxon>Bacteria</taxon>
        <taxon>Candidatus Yanofskyibacteriota</taxon>
    </lineage>
</organism>
<feature type="domain" description="GIY-YIG" evidence="3">
    <location>
        <begin position="26"/>
        <end position="103"/>
    </location>
</feature>
<keyword evidence="2" id="KW-1133">Transmembrane helix</keyword>
<dbReference type="GO" id="GO:0005524">
    <property type="term" value="F:ATP binding"/>
    <property type="evidence" value="ECO:0007669"/>
    <property type="project" value="InterPro"/>
</dbReference>
<dbReference type="SUPFAM" id="SSF82771">
    <property type="entry name" value="GIY-YIG endonuclease"/>
    <property type="match status" value="1"/>
</dbReference>
<evidence type="ECO:0000313" key="5">
    <source>
        <dbReference type="Proteomes" id="UP000177507"/>
    </source>
</evidence>
<dbReference type="Pfam" id="PF01541">
    <property type="entry name" value="GIY-YIG"/>
    <property type="match status" value="1"/>
</dbReference>
<feature type="transmembrane region" description="Helical" evidence="2">
    <location>
        <begin position="108"/>
        <end position="137"/>
    </location>
</feature>
<dbReference type="Gene3D" id="3.40.1440.10">
    <property type="entry name" value="GIY-YIG endonuclease"/>
    <property type="match status" value="1"/>
</dbReference>
<evidence type="ECO:0000256" key="1">
    <source>
        <dbReference type="ARBA" id="ARBA00007435"/>
    </source>
</evidence>
<keyword evidence="2" id="KW-0472">Membrane</keyword>
<dbReference type="GO" id="GO:0006418">
    <property type="term" value="P:tRNA aminoacylation for protein translation"/>
    <property type="evidence" value="ECO:0007669"/>
    <property type="project" value="InterPro"/>
</dbReference>
<evidence type="ECO:0000256" key="2">
    <source>
        <dbReference type="SAM" id="Phobius"/>
    </source>
</evidence>
<accession>A0A1F8ETW7</accession>
<dbReference type="InterPro" id="IPR000305">
    <property type="entry name" value="GIY-YIG_endonuc"/>
</dbReference>
<dbReference type="Proteomes" id="UP000177507">
    <property type="component" value="Unassembled WGS sequence"/>
</dbReference>
<comment type="caution">
    <text evidence="4">The sequence shown here is derived from an EMBL/GenBank/DDBJ whole genome shotgun (WGS) entry which is preliminary data.</text>
</comment>
<proteinExistence type="inferred from homology"/>
<dbReference type="InterPro" id="IPR050190">
    <property type="entry name" value="UPF0213_domain"/>
</dbReference>
<gene>
    <name evidence="4" type="ORF">A2831_00105</name>
</gene>
<dbReference type="EMBL" id="MGJI01000027">
    <property type="protein sequence ID" value="OGN03958.1"/>
    <property type="molecule type" value="Genomic_DNA"/>
</dbReference>
<evidence type="ECO:0000259" key="3">
    <source>
        <dbReference type="PROSITE" id="PS50164"/>
    </source>
</evidence>
<dbReference type="InterPro" id="IPR035901">
    <property type="entry name" value="GIY-YIG_endonuc_sf"/>
</dbReference>
<dbReference type="PROSITE" id="PS00178">
    <property type="entry name" value="AA_TRNA_LIGASE_I"/>
    <property type="match status" value="1"/>
</dbReference>
<evidence type="ECO:0000313" key="4">
    <source>
        <dbReference type="EMBL" id="OGN03958.1"/>
    </source>
</evidence>
<dbReference type="PANTHER" id="PTHR34477">
    <property type="entry name" value="UPF0213 PROTEIN YHBQ"/>
    <property type="match status" value="1"/>
</dbReference>
<dbReference type="GO" id="GO:0004812">
    <property type="term" value="F:aminoacyl-tRNA ligase activity"/>
    <property type="evidence" value="ECO:0007669"/>
    <property type="project" value="InterPro"/>
</dbReference>
<sequence>MIFIKPKTYNLKPITCQEGFTPLETTMFYTYVLRSKKDDKFYTGATEDLRERFDLHNNGKILSTKGRGPFKLIYYEARSSSKDAFVREKYLKSGPGKRYLKNRLKRSLSLTGFSTLEVMIAMVILILAVTTVILVLFGGQSVTTDAQTNQEAIYMAQKDLEVARAKSRGTVAEFNSIVSTTATVSGDIYTKQLLVSNISDCAKRVTNNLNWMLEQRSQSISISSVLSSIKAFLASGSNCSVLPPPPDLKNPSSSHDPIIISTVSGQSIAVLNKIIYLGVHDSNENLDDLFIYDANDPSDPQALGSVAIDWGANKKLNGIIDLVAVDYQSLGKKYVFAAGVHGRFYDQDDSGPAGEEQASGQLQVIDVTSGSFPFQVASVSLPGVSGTCNATCPGGRSIAYYDGKIYVGTHRVAGPEFHIFDVATDPTNPIHLGNTGSIQVDHNINDIKVKGAKAYLATSSNTEEVIVLDVSVPGAITIAGTFDAKKADSTASAKDGRSLSISGSRIYLGVGRAVSALERDFYVVDENNLTTALGSKNFNMNQGAGISGIHVTDGLAFVSTRAPNKPFSIWDVSNSDPSIIVQWDTCPINFSVDPQNMVYENGVIYTVNNQQSELRIIVPSPVCI</sequence>
<dbReference type="PROSITE" id="PS50164">
    <property type="entry name" value="GIY_YIG"/>
    <property type="match status" value="1"/>
</dbReference>
<keyword evidence="2" id="KW-0812">Transmembrane</keyword>
<comment type="similarity">
    <text evidence="1">Belongs to the UPF0213 family.</text>
</comment>
<dbReference type="CDD" id="cd10449">
    <property type="entry name" value="GIY-YIG_SLX1_like"/>
    <property type="match status" value="1"/>
</dbReference>
<name>A0A1F8ETW7_9BACT</name>
<dbReference type="InterPro" id="IPR001412">
    <property type="entry name" value="aa-tRNA-synth_I_CS"/>
</dbReference>
<dbReference type="STRING" id="1802668.A2831_00105"/>
<dbReference type="PANTHER" id="PTHR34477:SF1">
    <property type="entry name" value="UPF0213 PROTEIN YHBQ"/>
    <property type="match status" value="1"/>
</dbReference>
<reference evidence="4 5" key="1">
    <citation type="journal article" date="2016" name="Nat. Commun.">
        <title>Thousands of microbial genomes shed light on interconnected biogeochemical processes in an aquifer system.</title>
        <authorList>
            <person name="Anantharaman K."/>
            <person name="Brown C.T."/>
            <person name="Hug L.A."/>
            <person name="Sharon I."/>
            <person name="Castelle C.J."/>
            <person name="Probst A.J."/>
            <person name="Thomas B.C."/>
            <person name="Singh A."/>
            <person name="Wilkins M.J."/>
            <person name="Karaoz U."/>
            <person name="Brodie E.L."/>
            <person name="Williams K.H."/>
            <person name="Hubbard S.S."/>
            <person name="Banfield J.F."/>
        </authorList>
    </citation>
    <scope>NUCLEOTIDE SEQUENCE [LARGE SCALE GENOMIC DNA]</scope>
</reference>
<protein>
    <recommendedName>
        <fullName evidence="3">GIY-YIG domain-containing protein</fullName>
    </recommendedName>
</protein>